<accession>A0A1H3S5S8</accession>
<dbReference type="InterPro" id="IPR000412">
    <property type="entry name" value="ABC_2_transport"/>
</dbReference>
<feature type="transmembrane region" description="Helical" evidence="6">
    <location>
        <begin position="21"/>
        <end position="42"/>
    </location>
</feature>
<dbReference type="InterPro" id="IPR051784">
    <property type="entry name" value="Nod_factor_ABC_transporter"/>
</dbReference>
<feature type="transmembrane region" description="Helical" evidence="6">
    <location>
        <begin position="48"/>
        <end position="75"/>
    </location>
</feature>
<keyword evidence="9" id="KW-1185">Reference proteome</keyword>
<dbReference type="OrthoDB" id="3745966at2"/>
<feature type="transmembrane region" description="Helical" evidence="6">
    <location>
        <begin position="160"/>
        <end position="179"/>
    </location>
</feature>
<comment type="subcellular location">
    <subcellularLocation>
        <location evidence="1">Membrane</location>
        <topology evidence="1">Multi-pass membrane protein</topology>
    </subcellularLocation>
</comment>
<dbReference type="GO" id="GO:0043190">
    <property type="term" value="C:ATP-binding cassette (ABC) transporter complex"/>
    <property type="evidence" value="ECO:0007669"/>
    <property type="project" value="InterPro"/>
</dbReference>
<evidence type="ECO:0000256" key="2">
    <source>
        <dbReference type="ARBA" id="ARBA00022692"/>
    </source>
</evidence>
<dbReference type="RefSeq" id="WP_090796291.1">
    <property type="nucleotide sequence ID" value="NZ_BOND01000020.1"/>
</dbReference>
<organism evidence="8 9">
    <name type="scientific">Asanoa ishikariensis</name>
    <dbReference type="NCBI Taxonomy" id="137265"/>
    <lineage>
        <taxon>Bacteria</taxon>
        <taxon>Bacillati</taxon>
        <taxon>Actinomycetota</taxon>
        <taxon>Actinomycetes</taxon>
        <taxon>Micromonosporales</taxon>
        <taxon>Micromonosporaceae</taxon>
        <taxon>Asanoa</taxon>
    </lineage>
</organism>
<dbReference type="Pfam" id="PF01061">
    <property type="entry name" value="ABC2_membrane"/>
    <property type="match status" value="1"/>
</dbReference>
<evidence type="ECO:0000256" key="1">
    <source>
        <dbReference type="ARBA" id="ARBA00004141"/>
    </source>
</evidence>
<evidence type="ECO:0000256" key="5">
    <source>
        <dbReference type="ARBA" id="ARBA00023251"/>
    </source>
</evidence>
<dbReference type="GO" id="GO:0140359">
    <property type="term" value="F:ABC-type transporter activity"/>
    <property type="evidence" value="ECO:0007669"/>
    <property type="project" value="InterPro"/>
</dbReference>
<evidence type="ECO:0000313" key="8">
    <source>
        <dbReference type="EMBL" id="SDZ33406.1"/>
    </source>
</evidence>
<dbReference type="EMBL" id="FNQB01000002">
    <property type="protein sequence ID" value="SDZ33406.1"/>
    <property type="molecule type" value="Genomic_DNA"/>
</dbReference>
<keyword evidence="4 6" id="KW-0472">Membrane</keyword>
<protein>
    <submittedName>
        <fullName evidence="8">ABC-2 type transport system permease protein</fullName>
    </submittedName>
</protein>
<dbReference type="PANTHER" id="PTHR43229">
    <property type="entry name" value="NODULATION PROTEIN J"/>
    <property type="match status" value="1"/>
</dbReference>
<feature type="domain" description="ABC-2 type transporter transmembrane" evidence="7">
    <location>
        <begin position="10"/>
        <end position="205"/>
    </location>
</feature>
<keyword evidence="2 6" id="KW-0812">Transmembrane</keyword>
<feature type="transmembrane region" description="Helical" evidence="6">
    <location>
        <begin position="96"/>
        <end position="119"/>
    </location>
</feature>
<dbReference type="STRING" id="137265.SAMN05421684_4606"/>
<dbReference type="GO" id="GO:0046677">
    <property type="term" value="P:response to antibiotic"/>
    <property type="evidence" value="ECO:0007669"/>
    <property type="project" value="UniProtKB-KW"/>
</dbReference>
<dbReference type="InterPro" id="IPR013525">
    <property type="entry name" value="ABC2_TM"/>
</dbReference>
<dbReference type="Proteomes" id="UP000199632">
    <property type="component" value="Unassembled WGS sequence"/>
</dbReference>
<evidence type="ECO:0000259" key="7">
    <source>
        <dbReference type="Pfam" id="PF01061"/>
    </source>
</evidence>
<dbReference type="PANTHER" id="PTHR43229:SF2">
    <property type="entry name" value="NODULATION PROTEIN J"/>
    <property type="match status" value="1"/>
</dbReference>
<feature type="transmembrane region" description="Helical" evidence="6">
    <location>
        <begin position="219"/>
        <end position="237"/>
    </location>
</feature>
<sequence length="246" mass="25997">MTTLSLVHARYQLLETIRIPIALIGSAFFPAASMLFFVVPFAGDDPVAATYATASMVTFSIMVSSLFTYGVGVADDRSQPWDGYMRTLAAGAGPRFAGRILAGMAMSLVSLVPVVLIGALFTEATTTTMGFLLGIATVFVGALPFTLMGLAIGYGLPLKAALVVCQVIFFPLAFGGGLMSAPDQAPGFIQTIAPYLPTRGAVELMWAAVGDYSPHATSLFAFAVWTVAAGAVAVWAYRRDEGRRFR</sequence>
<dbReference type="AlphaFoldDB" id="A0A1H3S5S8"/>
<feature type="transmembrane region" description="Helical" evidence="6">
    <location>
        <begin position="131"/>
        <end position="153"/>
    </location>
</feature>
<proteinExistence type="predicted"/>
<name>A0A1H3S5S8_9ACTN</name>
<dbReference type="PIRSF" id="PIRSF006648">
    <property type="entry name" value="DrrB"/>
    <property type="match status" value="1"/>
</dbReference>
<evidence type="ECO:0000256" key="4">
    <source>
        <dbReference type="ARBA" id="ARBA00023136"/>
    </source>
</evidence>
<keyword evidence="3 6" id="KW-1133">Transmembrane helix</keyword>
<gene>
    <name evidence="8" type="ORF">SAMN05421684_4606</name>
</gene>
<evidence type="ECO:0000256" key="3">
    <source>
        <dbReference type="ARBA" id="ARBA00022989"/>
    </source>
</evidence>
<evidence type="ECO:0000256" key="6">
    <source>
        <dbReference type="SAM" id="Phobius"/>
    </source>
</evidence>
<keyword evidence="5" id="KW-0046">Antibiotic resistance</keyword>
<evidence type="ECO:0000313" key="9">
    <source>
        <dbReference type="Proteomes" id="UP000199632"/>
    </source>
</evidence>
<reference evidence="9" key="1">
    <citation type="submission" date="2016-10" db="EMBL/GenBank/DDBJ databases">
        <authorList>
            <person name="Varghese N."/>
            <person name="Submissions S."/>
        </authorList>
    </citation>
    <scope>NUCLEOTIDE SEQUENCE [LARGE SCALE GENOMIC DNA]</scope>
    <source>
        <strain evidence="9">DSM 44718</strain>
    </source>
</reference>